<dbReference type="PANTHER" id="PTHR35810:SF1">
    <property type="entry name" value="CYTOPLASMIC PROTEIN"/>
    <property type="match status" value="1"/>
</dbReference>
<name>A0A5M8P3W9_9BACT</name>
<protein>
    <submittedName>
        <fullName evidence="1">Uncharacterized protein</fullName>
    </submittedName>
</protein>
<dbReference type="PANTHER" id="PTHR35810">
    <property type="entry name" value="CYTOPLASMIC PROTEIN-RELATED"/>
    <property type="match status" value="1"/>
</dbReference>
<accession>A0A5M8P3W9</accession>
<evidence type="ECO:0000313" key="1">
    <source>
        <dbReference type="EMBL" id="KAA6303197.1"/>
    </source>
</evidence>
<organism evidence="1 2">
    <name type="scientific">Candidatus Ordinivivax streblomastigis</name>
    <dbReference type="NCBI Taxonomy" id="2540710"/>
    <lineage>
        <taxon>Bacteria</taxon>
        <taxon>Pseudomonadati</taxon>
        <taxon>Bacteroidota</taxon>
        <taxon>Bacteroidia</taxon>
        <taxon>Bacteroidales</taxon>
        <taxon>Candidatus Ordinivivax</taxon>
    </lineage>
</organism>
<reference evidence="1 2" key="1">
    <citation type="submission" date="2019-03" db="EMBL/GenBank/DDBJ databases">
        <title>Single cell metagenomics reveals metabolic interactions within the superorganism composed of flagellate Streblomastix strix and complex community of Bacteroidetes bacteria on its surface.</title>
        <authorList>
            <person name="Treitli S.C."/>
            <person name="Kolisko M."/>
            <person name="Husnik F."/>
            <person name="Keeling P."/>
            <person name="Hampl V."/>
        </authorList>
    </citation>
    <scope>NUCLEOTIDE SEQUENCE [LARGE SCALE GENOMIC DNA]</scope>
    <source>
        <strain evidence="1">St1</strain>
    </source>
</reference>
<dbReference type="Proteomes" id="UP000324575">
    <property type="component" value="Unassembled WGS sequence"/>
</dbReference>
<dbReference type="EMBL" id="SNRX01000003">
    <property type="protein sequence ID" value="KAA6303197.1"/>
    <property type="molecule type" value="Genomic_DNA"/>
</dbReference>
<evidence type="ECO:0000313" key="2">
    <source>
        <dbReference type="Proteomes" id="UP000324575"/>
    </source>
</evidence>
<proteinExistence type="predicted"/>
<dbReference type="AlphaFoldDB" id="A0A5M8P3W9"/>
<comment type="caution">
    <text evidence="1">The sequence shown here is derived from an EMBL/GenBank/DDBJ whole genome shotgun (WGS) entry which is preliminary data.</text>
</comment>
<gene>
    <name evidence="1" type="ORF">EZS26_000800</name>
</gene>
<sequence>MIWLTQKAMAALFDVNQPAISKHLSKIFADNELDENSVYSILEYTANDGKDYKTKFYNLDAIISVGYRRHCGLDPQSPEILGDSCFRRNGEAAYYDNVKRRTAA</sequence>